<dbReference type="Proteomes" id="UP000184310">
    <property type="component" value="Unassembled WGS sequence"/>
</dbReference>
<sequence length="474" mass="52220">MKFLTNLDLNKNELQNARIQNLAAPPNNPLSGQAYYNTKDNIAYIFDGTTWRNLFSMSIEEVITLLNKSNYKIDDDNLSNNVNDAVIKRHEHINASILNVITQELINKWNLAEVNAKSYADKQINDYKIRPATKNTLGGIKVGANLSINEDGTLNANDNSVNYIVKQEKFVASEGQTLFSLTKGSYKVGLGALSIFMYGAKISNDAFNETTEKSFTMKNPLNVGDIVLAEYIELVNVTPYPIHGKEHLSGGVDPIPKATTYTEGLMSKEDKNKLDSISIGANKVIRSDKNGMILIDGLEQNVYIHPNDINTRHVTDDEKNVWNAKETTLGSQDKANRAETNAEAYTDNKATDILSNANKYTDNKVAALVNSAPEALDTLQELAKALGNDPNFSSTILNKLGLKLEKVAFTIGDGKTTEFTLKHNLNTSDTTWSIREASTGEGIFTDVITVDTNAIKVLFAQAPAKEQFRVVVNG</sequence>
<dbReference type="RefSeq" id="WP_072986127.1">
    <property type="nucleotide sequence ID" value="NZ_FQZB01000007.1"/>
</dbReference>
<proteinExistence type="predicted"/>
<reference evidence="1 2" key="1">
    <citation type="submission" date="2016-11" db="EMBL/GenBank/DDBJ databases">
        <authorList>
            <person name="Jaros S."/>
            <person name="Januszkiewicz K."/>
            <person name="Wedrychowicz H."/>
        </authorList>
    </citation>
    <scope>NUCLEOTIDE SEQUENCE [LARGE SCALE GENOMIC DNA]</scope>
    <source>
        <strain evidence="1 2">DSM 21758</strain>
    </source>
</reference>
<evidence type="ECO:0000313" key="2">
    <source>
        <dbReference type="Proteomes" id="UP000184310"/>
    </source>
</evidence>
<dbReference type="EMBL" id="FQZB01000007">
    <property type="protein sequence ID" value="SHJ25341.1"/>
    <property type="molecule type" value="Genomic_DNA"/>
</dbReference>
<organism evidence="1 2">
    <name type="scientific">Clostridium cavendishii DSM 21758</name>
    <dbReference type="NCBI Taxonomy" id="1121302"/>
    <lineage>
        <taxon>Bacteria</taxon>
        <taxon>Bacillati</taxon>
        <taxon>Bacillota</taxon>
        <taxon>Clostridia</taxon>
        <taxon>Eubacteriales</taxon>
        <taxon>Clostridiaceae</taxon>
        <taxon>Clostridium</taxon>
    </lineage>
</organism>
<dbReference type="AlphaFoldDB" id="A0A1M6HT20"/>
<name>A0A1M6HT20_9CLOT</name>
<dbReference type="OrthoDB" id="2609750at2"/>
<keyword evidence="2" id="KW-1185">Reference proteome</keyword>
<accession>A0A1M6HT20</accession>
<dbReference type="Gene3D" id="1.20.5.2280">
    <property type="match status" value="1"/>
</dbReference>
<gene>
    <name evidence="1" type="ORF">SAMN02745163_01570</name>
</gene>
<evidence type="ECO:0000313" key="1">
    <source>
        <dbReference type="EMBL" id="SHJ25341.1"/>
    </source>
</evidence>
<protein>
    <submittedName>
        <fullName evidence="1">Uncharacterized protein</fullName>
    </submittedName>
</protein>
<dbReference type="STRING" id="1121302.SAMN02745163_01570"/>